<evidence type="ECO:0000256" key="7">
    <source>
        <dbReference type="ARBA" id="ARBA00023136"/>
    </source>
</evidence>
<dbReference type="GO" id="GO:0005886">
    <property type="term" value="C:plasma membrane"/>
    <property type="evidence" value="ECO:0007669"/>
    <property type="project" value="UniProtKB-SubCell"/>
</dbReference>
<evidence type="ECO:0000256" key="13">
    <source>
        <dbReference type="SAM" id="SignalP"/>
    </source>
</evidence>
<evidence type="ECO:0000259" key="14">
    <source>
        <dbReference type="Pfam" id="PF08357"/>
    </source>
</evidence>
<dbReference type="PANTHER" id="PTHR15583:SF12">
    <property type="entry name" value="INTERLEUKIN-17 RECEPTOR C"/>
    <property type="match status" value="1"/>
</dbReference>
<evidence type="ECO:0000313" key="17">
    <source>
        <dbReference type="Proteomes" id="UP000265200"/>
    </source>
</evidence>
<reference evidence="16" key="4">
    <citation type="submission" date="2025-09" db="UniProtKB">
        <authorList>
            <consortium name="Ensembl"/>
        </authorList>
    </citation>
    <scope>IDENTIFICATION</scope>
    <source>
        <strain evidence="16">HSOK</strain>
    </source>
</reference>
<feature type="signal peptide" evidence="13">
    <location>
        <begin position="1"/>
        <end position="21"/>
    </location>
</feature>
<feature type="transmembrane region" description="Helical" evidence="12">
    <location>
        <begin position="410"/>
        <end position="431"/>
    </location>
</feature>
<keyword evidence="5 13" id="KW-0732">Signal</keyword>
<evidence type="ECO:0000256" key="10">
    <source>
        <dbReference type="ARBA" id="ARBA00023198"/>
    </source>
</evidence>
<keyword evidence="10" id="KW-0395">Inflammatory response</keyword>
<evidence type="ECO:0000256" key="2">
    <source>
        <dbReference type="ARBA" id="ARBA00004479"/>
    </source>
</evidence>
<dbReference type="Proteomes" id="UP000265200">
    <property type="component" value="Chromosome 5"/>
</dbReference>
<evidence type="ECO:0008006" key="18">
    <source>
        <dbReference type="Google" id="ProtNLM"/>
    </source>
</evidence>
<dbReference type="InterPro" id="IPR027841">
    <property type="entry name" value="IL-17_rcpt_C/E_N"/>
</dbReference>
<keyword evidence="9" id="KW-0325">Glycoprotein</keyword>
<dbReference type="InterPro" id="IPR039465">
    <property type="entry name" value="IL-17_rcpt-like"/>
</dbReference>
<evidence type="ECO:0000256" key="8">
    <source>
        <dbReference type="ARBA" id="ARBA00023170"/>
    </source>
</evidence>
<dbReference type="Pfam" id="PF08357">
    <property type="entry name" value="SEFIR"/>
    <property type="match status" value="1"/>
</dbReference>
<evidence type="ECO:0000256" key="12">
    <source>
        <dbReference type="SAM" id="Phobius"/>
    </source>
</evidence>
<evidence type="ECO:0000256" key="1">
    <source>
        <dbReference type="ARBA" id="ARBA00004162"/>
    </source>
</evidence>
<reference evidence="16 17" key="2">
    <citation type="submission" date="2017-04" db="EMBL/GenBank/DDBJ databases">
        <title>CpG methylation of centromeres and impact of large insertions on vertebrate speciation.</title>
        <authorList>
            <person name="Ichikawa K."/>
            <person name="Yoshimura J."/>
            <person name="Morishita S."/>
        </authorList>
    </citation>
    <scope>NUCLEOTIDE SEQUENCE</scope>
    <source>
        <strain evidence="16 17">HSOK</strain>
    </source>
</reference>
<reference key="1">
    <citation type="journal article" date="2007" name="Nature">
        <title>The medaka draft genome and insights into vertebrate genome evolution.</title>
        <authorList>
            <person name="Kasahara M."/>
            <person name="Naruse K."/>
            <person name="Sasaki S."/>
            <person name="Nakatani Y."/>
            <person name="Qu W."/>
            <person name="Ahsan B."/>
            <person name="Yamada T."/>
            <person name="Nagayasu Y."/>
            <person name="Doi K."/>
            <person name="Kasai Y."/>
            <person name="Jindo T."/>
            <person name="Kobayashi D."/>
            <person name="Shimada A."/>
            <person name="Toyoda A."/>
            <person name="Kuroki Y."/>
            <person name="Fujiyama A."/>
            <person name="Sasaki T."/>
            <person name="Shimizu A."/>
            <person name="Asakawa S."/>
            <person name="Shimizu N."/>
            <person name="Hashimoto S."/>
            <person name="Yang J."/>
            <person name="Lee Y."/>
            <person name="Matsushima K."/>
            <person name="Sugano S."/>
            <person name="Sakaizumi M."/>
            <person name="Narita T."/>
            <person name="Ohishi K."/>
            <person name="Haga S."/>
            <person name="Ohta F."/>
            <person name="Nomoto H."/>
            <person name="Nogata K."/>
            <person name="Morishita T."/>
            <person name="Endo T."/>
            <person name="Shin-I T."/>
            <person name="Takeda H."/>
            <person name="Morishita S."/>
            <person name="Kohara Y."/>
        </authorList>
    </citation>
    <scope>NUCLEOTIDE SEQUENCE [LARGE SCALE GENOMIC DNA]</scope>
    <source>
        <strain>Hd-rR</strain>
    </source>
</reference>
<dbReference type="Pfam" id="PF15037">
    <property type="entry name" value="IL17_R_N"/>
    <property type="match status" value="1"/>
</dbReference>
<sequence>MLVFGWGLFCMLLSLSKSVWSLEIHECDQNEVICLQNTNDASTGSAEVLLCSGPALSECTAYDEIPVTEVDTMDVVKLNSTFRLCCGKGPCALCLVIDATLRIPPDKDQEIDGQSGADEEEQNEENDKDSISVCYKDRASIGTCKKVEFKVNTKALDPRDQTEISMVISHHGGFPFSLQMDVKAKGFSQTVTTPSLQEVCSQEKLQKYLPACRGPNVTHVINHTMNWMELHIAGKSEDLSLLCVQYERDGICQRLKETTIPLESLAPCMCFQAWYDVEHESMRTLYCPFSDRDFPQDLQKNMHKKLTVDVHLRQVKDQNAMLFWNLSAPCRLKGEVQLCSESSCLRSNTATEQLTVKKWEQTKSQLWKIGGMFPDVKGTWNTSHCVQIKIEGTMHKFDPICDNKSGRLRWSLLVVVSILLICMTAFTIYFFHDFIKKWVQCYHRGKFVHIALQSKMGHVVLVSPPEVDDRVSESVRQLGLLLCQRGFSVSVDHWSRMDQSTLGPLPWLHSQMLKVDSMGGRCVLILTQETKERTQDWSLSNEVGNGPDQPRSPYSDLFYATLFLIQRHKQQNTASKHFTLVTLDSNLTQDKDRNLPELLCKLPLFHYPTQTGALLAELSSQERKNVRMWIWSRWRTQDV</sequence>
<keyword evidence="7 12" id="KW-0472">Membrane</keyword>
<keyword evidence="8" id="KW-0675">Receptor</keyword>
<evidence type="ECO:0000313" key="16">
    <source>
        <dbReference type="Ensembl" id="ENSORLP00015019930.1"/>
    </source>
</evidence>
<dbReference type="InterPro" id="IPR013568">
    <property type="entry name" value="SEFIR_dom"/>
</dbReference>
<evidence type="ECO:0000259" key="15">
    <source>
        <dbReference type="Pfam" id="PF15037"/>
    </source>
</evidence>
<dbReference type="PANTHER" id="PTHR15583">
    <property type="entry name" value="INTERLEUKIN-17 RECEPTOR"/>
    <property type="match status" value="1"/>
</dbReference>
<keyword evidence="6 12" id="KW-1133">Transmembrane helix</keyword>
<accession>A0A3P9IJC6</accession>
<evidence type="ECO:0000256" key="4">
    <source>
        <dbReference type="ARBA" id="ARBA00022692"/>
    </source>
</evidence>
<keyword evidence="3" id="KW-1003">Cell membrane</keyword>
<feature type="domain" description="Interleukin-17 receptor C/E N-terminal" evidence="15">
    <location>
        <begin position="209"/>
        <end position="355"/>
    </location>
</feature>
<dbReference type="Ensembl" id="ENSORLT00015029004.1">
    <property type="protein sequence ID" value="ENSORLP00015019930.1"/>
    <property type="gene ID" value="ENSORLG00015021042.1"/>
</dbReference>
<evidence type="ECO:0000256" key="9">
    <source>
        <dbReference type="ARBA" id="ARBA00023180"/>
    </source>
</evidence>
<keyword evidence="4 12" id="KW-0812">Transmembrane</keyword>
<dbReference type="Gene3D" id="3.40.50.11530">
    <property type="match status" value="1"/>
</dbReference>
<dbReference type="GO" id="GO:0030368">
    <property type="term" value="F:interleukin-17 receptor activity"/>
    <property type="evidence" value="ECO:0007669"/>
    <property type="project" value="InterPro"/>
</dbReference>
<evidence type="ECO:0000256" key="11">
    <source>
        <dbReference type="SAM" id="MobiDB-lite"/>
    </source>
</evidence>
<evidence type="ECO:0000256" key="3">
    <source>
        <dbReference type="ARBA" id="ARBA00022475"/>
    </source>
</evidence>
<feature type="chain" id="PRO_5018155533" description="SEFIR domain-containing protein" evidence="13">
    <location>
        <begin position="22"/>
        <end position="639"/>
    </location>
</feature>
<dbReference type="AlphaFoldDB" id="A0A3P9IJC6"/>
<feature type="domain" description="SEFIR" evidence="14">
    <location>
        <begin position="473"/>
        <end position="618"/>
    </location>
</feature>
<evidence type="ECO:0000256" key="6">
    <source>
        <dbReference type="ARBA" id="ARBA00022989"/>
    </source>
</evidence>
<feature type="region of interest" description="Disordered" evidence="11">
    <location>
        <begin position="106"/>
        <end position="129"/>
    </location>
</feature>
<dbReference type="GO" id="GO:0006954">
    <property type="term" value="P:inflammatory response"/>
    <property type="evidence" value="ECO:0007669"/>
    <property type="project" value="UniProtKB-KW"/>
</dbReference>
<protein>
    <recommendedName>
        <fullName evidence="18">SEFIR domain-containing protein</fullName>
    </recommendedName>
</protein>
<reference evidence="16" key="3">
    <citation type="submission" date="2025-08" db="UniProtKB">
        <authorList>
            <consortium name="Ensembl"/>
        </authorList>
    </citation>
    <scope>IDENTIFICATION</scope>
    <source>
        <strain evidence="16">HSOK</strain>
    </source>
</reference>
<evidence type="ECO:0000256" key="5">
    <source>
        <dbReference type="ARBA" id="ARBA00022729"/>
    </source>
</evidence>
<name>A0A3P9IJC6_ORYLA</name>
<feature type="compositionally biased region" description="Acidic residues" evidence="11">
    <location>
        <begin position="117"/>
        <end position="127"/>
    </location>
</feature>
<comment type="subcellular location">
    <subcellularLocation>
        <location evidence="1">Cell membrane</location>
        <topology evidence="1">Single-pass membrane protein</topology>
    </subcellularLocation>
    <subcellularLocation>
        <location evidence="2">Membrane</location>
        <topology evidence="2">Single-pass type I membrane protein</topology>
    </subcellularLocation>
</comment>
<proteinExistence type="predicted"/>
<organism evidence="16 17">
    <name type="scientific">Oryzias latipes</name>
    <name type="common">Japanese rice fish</name>
    <name type="synonym">Japanese killifish</name>
    <dbReference type="NCBI Taxonomy" id="8090"/>
    <lineage>
        <taxon>Eukaryota</taxon>
        <taxon>Metazoa</taxon>
        <taxon>Chordata</taxon>
        <taxon>Craniata</taxon>
        <taxon>Vertebrata</taxon>
        <taxon>Euteleostomi</taxon>
        <taxon>Actinopterygii</taxon>
        <taxon>Neopterygii</taxon>
        <taxon>Teleostei</taxon>
        <taxon>Neoteleostei</taxon>
        <taxon>Acanthomorphata</taxon>
        <taxon>Ovalentaria</taxon>
        <taxon>Atherinomorphae</taxon>
        <taxon>Beloniformes</taxon>
        <taxon>Adrianichthyidae</taxon>
        <taxon>Oryziinae</taxon>
        <taxon>Oryzias</taxon>
    </lineage>
</organism>